<name>A0AAW0CD36_9AGAR</name>
<protein>
    <recommendedName>
        <fullName evidence="4">Secreted protein</fullName>
    </recommendedName>
</protein>
<dbReference type="Proteomes" id="UP001362999">
    <property type="component" value="Unassembled WGS sequence"/>
</dbReference>
<evidence type="ECO:0000313" key="3">
    <source>
        <dbReference type="Proteomes" id="UP001362999"/>
    </source>
</evidence>
<feature type="chain" id="PRO_5043541658" description="Secreted protein" evidence="1">
    <location>
        <begin position="20"/>
        <end position="71"/>
    </location>
</feature>
<keyword evidence="1" id="KW-0732">Signal</keyword>
<reference evidence="2 3" key="1">
    <citation type="journal article" date="2024" name="J Genomics">
        <title>Draft genome sequencing and assembly of Favolaschia claudopus CIRM-BRFM 2984 isolated from oak limbs.</title>
        <authorList>
            <person name="Navarro D."/>
            <person name="Drula E."/>
            <person name="Chaduli D."/>
            <person name="Cazenave R."/>
            <person name="Ahrendt S."/>
            <person name="Wang J."/>
            <person name="Lipzen A."/>
            <person name="Daum C."/>
            <person name="Barry K."/>
            <person name="Grigoriev I.V."/>
            <person name="Favel A."/>
            <person name="Rosso M.N."/>
            <person name="Martin F."/>
        </authorList>
    </citation>
    <scope>NUCLEOTIDE SEQUENCE [LARGE SCALE GENOMIC DNA]</scope>
    <source>
        <strain evidence="2 3">CIRM-BRFM 2984</strain>
    </source>
</reference>
<evidence type="ECO:0000313" key="2">
    <source>
        <dbReference type="EMBL" id="KAK7036068.1"/>
    </source>
</evidence>
<keyword evidence="3" id="KW-1185">Reference proteome</keyword>
<sequence>MSMKFFLFSLRTLATFRLASPLRGKRNRSLSIHPGKHFVNKNNCTYSSTPRAKSSYCWNLRTGYTYVQLVT</sequence>
<gene>
    <name evidence="2" type="ORF">R3P38DRAFT_2910432</name>
</gene>
<feature type="signal peptide" evidence="1">
    <location>
        <begin position="1"/>
        <end position="19"/>
    </location>
</feature>
<evidence type="ECO:0000256" key="1">
    <source>
        <dbReference type="SAM" id="SignalP"/>
    </source>
</evidence>
<accession>A0AAW0CD36</accession>
<dbReference type="AlphaFoldDB" id="A0AAW0CD36"/>
<evidence type="ECO:0008006" key="4">
    <source>
        <dbReference type="Google" id="ProtNLM"/>
    </source>
</evidence>
<comment type="caution">
    <text evidence="2">The sequence shown here is derived from an EMBL/GenBank/DDBJ whole genome shotgun (WGS) entry which is preliminary data.</text>
</comment>
<dbReference type="EMBL" id="JAWWNJ010000019">
    <property type="protein sequence ID" value="KAK7036068.1"/>
    <property type="molecule type" value="Genomic_DNA"/>
</dbReference>
<proteinExistence type="predicted"/>
<organism evidence="2 3">
    <name type="scientific">Favolaschia claudopus</name>
    <dbReference type="NCBI Taxonomy" id="2862362"/>
    <lineage>
        <taxon>Eukaryota</taxon>
        <taxon>Fungi</taxon>
        <taxon>Dikarya</taxon>
        <taxon>Basidiomycota</taxon>
        <taxon>Agaricomycotina</taxon>
        <taxon>Agaricomycetes</taxon>
        <taxon>Agaricomycetidae</taxon>
        <taxon>Agaricales</taxon>
        <taxon>Marasmiineae</taxon>
        <taxon>Mycenaceae</taxon>
        <taxon>Favolaschia</taxon>
    </lineage>
</organism>